<dbReference type="OrthoDB" id="10399526at2759"/>
<dbReference type="EMBL" id="KE373402">
    <property type="protein sequence ID" value="EPQ67709.1"/>
    <property type="molecule type" value="Genomic_DNA"/>
</dbReference>
<feature type="coiled-coil region" evidence="1">
    <location>
        <begin position="76"/>
        <end position="103"/>
    </location>
</feature>
<dbReference type="EMBL" id="UIGY01000001">
    <property type="protein sequence ID" value="SUZ07045.1"/>
    <property type="molecule type" value="Genomic_DNA"/>
</dbReference>
<evidence type="ECO:0000313" key="2">
    <source>
        <dbReference type="EMBL" id="EPQ67709.1"/>
    </source>
</evidence>
<sequence length="246" mass="27946">MKDCCRISENTHKNWAIISGASRHSVTSEILSSKCKKVSEGAIRMLQISRENIKVARETSPQFSTTTPQIKKTLLNDKKKRKRKRARNKNKTQNIRKEFKENEQLVDGRQQMIATPSQKPANPIDRKKKLLTKSVPNGMLNPLGTTAQNSNVKIGKAPRKLAVSKVRKAKSTTIKLGERKKDSKFSSTIGPKIDIIFKSDANQKSASSDKQIEKIQESCNTLTRFKQKRLRKRLKKTLFQSNLKSD</sequence>
<dbReference type="AlphaFoldDB" id="A0A061HPB5"/>
<accession>A0A061HPB5</accession>
<reference evidence="4" key="1">
    <citation type="journal article" date="2013" name="Nat. Genet.">
        <title>The wheat powdery mildew genome shows the unique evolution of an obligate biotroph.</title>
        <authorList>
            <person name="Wicker T."/>
            <person name="Oberhaensli S."/>
            <person name="Parlange F."/>
            <person name="Buchmann J.P."/>
            <person name="Shatalina M."/>
            <person name="Roffler S."/>
            <person name="Ben-David R."/>
            <person name="Dolezel J."/>
            <person name="Simkova H."/>
            <person name="Schulze-Lefert P."/>
            <person name="Spanu P.D."/>
            <person name="Bruggmann R."/>
            <person name="Amselem J."/>
            <person name="Quesneville H."/>
            <person name="Ver Loren van Themaat E."/>
            <person name="Paape T."/>
            <person name="Shimizu K.K."/>
            <person name="Keller B."/>
        </authorList>
    </citation>
    <scope>NUCLEOTIDE SEQUENCE [LARGE SCALE GENOMIC DNA]</scope>
    <source>
        <strain evidence="4">96224</strain>
    </source>
</reference>
<evidence type="ECO:0000256" key="1">
    <source>
        <dbReference type="SAM" id="Coils"/>
    </source>
</evidence>
<protein>
    <submittedName>
        <fullName evidence="3">Bgt-2777</fullName>
    </submittedName>
</protein>
<gene>
    <name evidence="2" type="ORF">BGT96224_2777</name>
    <name evidence="3" type="ORF">BGT96224V2_LOCUS392</name>
</gene>
<feature type="non-terminal residue" evidence="3">
    <location>
        <position position="246"/>
    </location>
</feature>
<evidence type="ECO:0000313" key="3">
    <source>
        <dbReference type="EMBL" id="SUZ07045.1"/>
    </source>
</evidence>
<evidence type="ECO:0000313" key="4">
    <source>
        <dbReference type="Proteomes" id="UP000053110"/>
    </source>
</evidence>
<reference evidence="2" key="2">
    <citation type="submission" date="2013-01" db="EMBL/GenBank/DDBJ databases">
        <title>The wheat powdery mildew genome reveals unique evolution of an obligate biotroph.</title>
        <authorList>
            <person name="Oberhaensli S."/>
            <person name="Wicker T."/>
            <person name="Keller B."/>
        </authorList>
    </citation>
    <scope>NUCLEOTIDE SEQUENCE</scope>
    <source>
        <strain evidence="2">96224</strain>
    </source>
</reference>
<keyword evidence="1" id="KW-0175">Coiled coil</keyword>
<organism evidence="3">
    <name type="scientific">Blumeria graminis f. sp. tritici 96224</name>
    <dbReference type="NCBI Taxonomy" id="1268274"/>
    <lineage>
        <taxon>Eukaryota</taxon>
        <taxon>Fungi</taxon>
        <taxon>Dikarya</taxon>
        <taxon>Ascomycota</taxon>
        <taxon>Pezizomycotina</taxon>
        <taxon>Leotiomycetes</taxon>
        <taxon>Erysiphales</taxon>
        <taxon>Erysiphaceae</taxon>
        <taxon>Blumeria</taxon>
    </lineage>
</organism>
<reference evidence="3" key="3">
    <citation type="submission" date="2018-07" db="EMBL/GenBank/DDBJ databases">
        <authorList>
            <person name="Quirk P.G."/>
            <person name="Krulwich T.A."/>
        </authorList>
    </citation>
    <scope>NUCLEOTIDE SEQUENCE</scope>
    <source>
        <strain evidence="3">96224</strain>
    </source>
</reference>
<dbReference type="HOGENOM" id="CLU_1120003_0_0_1"/>
<proteinExistence type="predicted"/>
<name>A0A061HPB5_BLUGR</name>
<dbReference type="Proteomes" id="UP000053110">
    <property type="component" value="Unassembled WGS sequence"/>
</dbReference>